<evidence type="ECO:0000313" key="13">
    <source>
        <dbReference type="Proteomes" id="UP001222325"/>
    </source>
</evidence>
<evidence type="ECO:0000259" key="11">
    <source>
        <dbReference type="PROSITE" id="PS51873"/>
    </source>
</evidence>
<evidence type="ECO:0000256" key="8">
    <source>
        <dbReference type="ARBA" id="ARBA00022833"/>
    </source>
</evidence>
<evidence type="ECO:0000256" key="5">
    <source>
        <dbReference type="ARBA" id="ARBA00022737"/>
    </source>
</evidence>
<organism evidence="12 13">
    <name type="scientific">Mycena belliarum</name>
    <dbReference type="NCBI Taxonomy" id="1033014"/>
    <lineage>
        <taxon>Eukaryota</taxon>
        <taxon>Fungi</taxon>
        <taxon>Dikarya</taxon>
        <taxon>Basidiomycota</taxon>
        <taxon>Agaricomycotina</taxon>
        <taxon>Agaricomycetes</taxon>
        <taxon>Agaricomycetidae</taxon>
        <taxon>Agaricales</taxon>
        <taxon>Marasmiineae</taxon>
        <taxon>Mycenaceae</taxon>
        <taxon>Mycena</taxon>
    </lineage>
</organism>
<dbReference type="SUPFAM" id="SSF53300">
    <property type="entry name" value="vWA-like"/>
    <property type="match status" value="1"/>
</dbReference>
<feature type="domain" description="RING-type" evidence="10">
    <location>
        <begin position="789"/>
        <end position="843"/>
    </location>
</feature>
<dbReference type="InterPro" id="IPR044066">
    <property type="entry name" value="TRIAD_supradom"/>
</dbReference>
<evidence type="ECO:0000256" key="7">
    <source>
        <dbReference type="ARBA" id="ARBA00022786"/>
    </source>
</evidence>
<dbReference type="Gene3D" id="3.40.50.410">
    <property type="entry name" value="von Willebrand factor, type A domain"/>
    <property type="match status" value="1"/>
</dbReference>
<keyword evidence="7" id="KW-0833">Ubl conjugation pathway</keyword>
<dbReference type="GO" id="GO:0008270">
    <property type="term" value="F:zinc ion binding"/>
    <property type="evidence" value="ECO:0007669"/>
    <property type="project" value="UniProtKB-KW"/>
</dbReference>
<dbReference type="GO" id="GO:0061630">
    <property type="term" value="F:ubiquitin protein ligase activity"/>
    <property type="evidence" value="ECO:0007669"/>
    <property type="project" value="UniProtKB-EC"/>
</dbReference>
<dbReference type="InterPro" id="IPR002867">
    <property type="entry name" value="IBR_dom"/>
</dbReference>
<evidence type="ECO:0000256" key="9">
    <source>
        <dbReference type="PROSITE-ProRule" id="PRU00175"/>
    </source>
</evidence>
<proteinExistence type="predicted"/>
<dbReference type="SUPFAM" id="SSF57850">
    <property type="entry name" value="RING/U-box"/>
    <property type="match status" value="2"/>
</dbReference>
<keyword evidence="13" id="KW-1185">Reference proteome</keyword>
<evidence type="ECO:0000256" key="1">
    <source>
        <dbReference type="ARBA" id="ARBA00001798"/>
    </source>
</evidence>
<dbReference type="Gene3D" id="1.20.120.1750">
    <property type="match status" value="1"/>
</dbReference>
<dbReference type="CDD" id="cd20336">
    <property type="entry name" value="Rcat_RBR"/>
    <property type="match status" value="1"/>
</dbReference>
<keyword evidence="5" id="KW-0677">Repeat</keyword>
<dbReference type="InterPro" id="IPR001841">
    <property type="entry name" value="Znf_RING"/>
</dbReference>
<keyword evidence="3" id="KW-0808">Transferase</keyword>
<evidence type="ECO:0000256" key="2">
    <source>
        <dbReference type="ARBA" id="ARBA00012251"/>
    </source>
</evidence>
<evidence type="ECO:0000256" key="3">
    <source>
        <dbReference type="ARBA" id="ARBA00022679"/>
    </source>
</evidence>
<dbReference type="PROSITE" id="PS51873">
    <property type="entry name" value="TRIAD"/>
    <property type="match status" value="1"/>
</dbReference>
<dbReference type="Proteomes" id="UP001222325">
    <property type="component" value="Unassembled WGS sequence"/>
</dbReference>
<reference evidence="12" key="1">
    <citation type="submission" date="2023-03" db="EMBL/GenBank/DDBJ databases">
        <title>Massive genome expansion in bonnet fungi (Mycena s.s.) driven by repeated elements and novel gene families across ecological guilds.</title>
        <authorList>
            <consortium name="Lawrence Berkeley National Laboratory"/>
            <person name="Harder C.B."/>
            <person name="Miyauchi S."/>
            <person name="Viragh M."/>
            <person name="Kuo A."/>
            <person name="Thoen E."/>
            <person name="Andreopoulos B."/>
            <person name="Lu D."/>
            <person name="Skrede I."/>
            <person name="Drula E."/>
            <person name="Henrissat B."/>
            <person name="Morin E."/>
            <person name="Kohler A."/>
            <person name="Barry K."/>
            <person name="LaButti K."/>
            <person name="Morin E."/>
            <person name="Salamov A."/>
            <person name="Lipzen A."/>
            <person name="Mereny Z."/>
            <person name="Hegedus B."/>
            <person name="Baldrian P."/>
            <person name="Stursova M."/>
            <person name="Weitz H."/>
            <person name="Taylor A."/>
            <person name="Grigoriev I.V."/>
            <person name="Nagy L.G."/>
            <person name="Martin F."/>
            <person name="Kauserud H."/>
        </authorList>
    </citation>
    <scope>NUCLEOTIDE SEQUENCE</scope>
    <source>
        <strain evidence="12">CBHHK173m</strain>
    </source>
</reference>
<name>A0AAD6TPI2_9AGAR</name>
<keyword evidence="6 9" id="KW-0863">Zinc-finger</keyword>
<dbReference type="EMBL" id="JARJCN010000092">
    <property type="protein sequence ID" value="KAJ7075603.1"/>
    <property type="molecule type" value="Genomic_DNA"/>
</dbReference>
<keyword evidence="4" id="KW-0479">Metal-binding</keyword>
<dbReference type="InterPro" id="IPR036465">
    <property type="entry name" value="vWFA_dom_sf"/>
</dbReference>
<dbReference type="PROSITE" id="PS50089">
    <property type="entry name" value="ZF_RING_2"/>
    <property type="match status" value="1"/>
</dbReference>
<evidence type="ECO:0000256" key="4">
    <source>
        <dbReference type="ARBA" id="ARBA00022723"/>
    </source>
</evidence>
<protein>
    <recommendedName>
        <fullName evidence="2">RBR-type E3 ubiquitin transferase</fullName>
        <ecNumber evidence="2">2.3.2.31</ecNumber>
    </recommendedName>
</protein>
<dbReference type="GO" id="GO:0016567">
    <property type="term" value="P:protein ubiquitination"/>
    <property type="evidence" value="ECO:0007669"/>
    <property type="project" value="InterPro"/>
</dbReference>
<dbReference type="Gene3D" id="3.30.40.10">
    <property type="entry name" value="Zinc/RING finger domain, C3HC4 (zinc finger)"/>
    <property type="match status" value="1"/>
</dbReference>
<dbReference type="Pfam" id="PF01485">
    <property type="entry name" value="IBR"/>
    <property type="match status" value="1"/>
</dbReference>
<feature type="domain" description="RING-type" evidence="11">
    <location>
        <begin position="785"/>
        <end position="1003"/>
    </location>
</feature>
<dbReference type="EC" id="2.3.2.31" evidence="2"/>
<dbReference type="AlphaFoldDB" id="A0AAD6TPI2"/>
<sequence>MAESTYDLLVVTDATASMGGYLDALRSSIPEILALAKLSGAFSRLGVLAYKDYTDLPEEIAAWSGWNDAHLARFVERLEPTGGGDYPEAAKTALIRGLQAVNKESKTLVLWYADAPPHHMAFQSHENDVREANAFPPGAVDWVKLCNTARRRNCTVFTFTPNSLDFVYSAFYVLLSELTGGISIASKADAKSSTLISRLTLGVILQWMGQRTSDMEDMIKQSGAVSLRYENSPLTATPKPTDEGLGSRGYLPPARRASFQSADLLPIVRATLDSSLIPLGALAAQPFDLAKRFSDAAQTGYRDLVYASLTDIVQSNVACLTYNPIFGQLWRAVCKDTTSSRKAALVDLFSEFVGRVTEPEKKAALRQWLEDSFDQTEEIEGIIARHCANAPGPMVYLDFDADVQLTRTELLEVSRSCYAAVLKKIATVFTHLKIVEPDVTLAPHQRALPLTLPPRDFFRLLPHLIVPGTLYPARAATLTAIVALITAVPFLQEPATALLATAKGKWLDMAVPENISFDCARFLLAAPRGVVLTAHERRVYEAMRRYKLIELNLDAPLAVQVPWTPAKTRGPGDVKVQCTKCLVWRSTTIMSHEHNSVCGMCINGALPTSKLVELFPGVPEDESCWVECAMKTCRAQYVVENVPGLRIRPRCYYCRKGIPCPWLECSVCSNRVIVPPAFRTGGSKKGYTCPGCANSEWAGKSIVLDEVTTRALISYNGVEWLGFASNQEVFGGKSAFKLMQALGEGVFGSAPAERAPKLVLNGKGLRGTGETMAQLEGLIGRSEVVLGTCALCFEDVPHTKLVPACGRSGCAQLVDEGCLREWYGQNKPGMLLNMMQFTCPFCRRKPTIKTLVRYNASAAELGGLQLAMGDRRFFYAWCMDCGFAKGVYPRTACTEEGIAPVENFRCAECRRLAQPVAPPVDEAREAHAHWQTVKTARWNDIPGMPTVVCPNLGCGARIMKVDGCNHIVCGVCSTHFCWACGEAVDVMEIYDHMSHRHGSWYHD</sequence>
<evidence type="ECO:0000256" key="6">
    <source>
        <dbReference type="ARBA" id="ARBA00022771"/>
    </source>
</evidence>
<accession>A0AAD6TPI2</accession>
<comment type="catalytic activity">
    <reaction evidence="1">
        <text>[E2 ubiquitin-conjugating enzyme]-S-ubiquitinyl-L-cysteine + [acceptor protein]-L-lysine = [E2 ubiquitin-conjugating enzyme]-L-cysteine + [acceptor protein]-N(6)-ubiquitinyl-L-lysine.</text>
        <dbReference type="EC" id="2.3.2.31"/>
    </reaction>
</comment>
<dbReference type="PANTHER" id="PTHR11685">
    <property type="entry name" value="RBR FAMILY RING FINGER AND IBR DOMAIN-CONTAINING"/>
    <property type="match status" value="1"/>
</dbReference>
<keyword evidence="8" id="KW-0862">Zinc</keyword>
<comment type="caution">
    <text evidence="12">The sequence shown here is derived from an EMBL/GenBank/DDBJ whole genome shotgun (WGS) entry which is preliminary data.</text>
</comment>
<dbReference type="InterPro" id="IPR031127">
    <property type="entry name" value="E3_UB_ligase_RBR"/>
</dbReference>
<gene>
    <name evidence="12" type="ORF">B0H15DRAFT_866380</name>
</gene>
<evidence type="ECO:0000313" key="12">
    <source>
        <dbReference type="EMBL" id="KAJ7075603.1"/>
    </source>
</evidence>
<evidence type="ECO:0000259" key="10">
    <source>
        <dbReference type="PROSITE" id="PS50089"/>
    </source>
</evidence>
<dbReference type="InterPro" id="IPR013083">
    <property type="entry name" value="Znf_RING/FYVE/PHD"/>
</dbReference>